<dbReference type="Proteomes" id="UP000244773">
    <property type="component" value="Segment"/>
</dbReference>
<evidence type="ECO:0000313" key="1">
    <source>
        <dbReference type="EMBL" id="AUF82617.1"/>
    </source>
</evidence>
<gene>
    <name evidence="1" type="ORF">TetV_535</name>
</gene>
<organism evidence="1">
    <name type="scientific">Tetraselmis virus 1</name>
    <dbReference type="NCBI Taxonomy" id="2060617"/>
    <lineage>
        <taxon>Viruses</taxon>
        <taxon>Varidnaviria</taxon>
        <taxon>Bamfordvirae</taxon>
        <taxon>Nucleocytoviricota</taxon>
        <taxon>Megaviricetes</taxon>
        <taxon>Imitervirales</taxon>
        <taxon>Allomimiviridae</taxon>
        <taxon>Oceanusvirus</taxon>
        <taxon>Oceanusvirus kaneohense</taxon>
    </lineage>
</organism>
<reference evidence="1" key="1">
    <citation type="journal article" date="2018" name="Virology">
        <title>A giant virus infecting green algae encodes key fermentation genes.</title>
        <authorList>
            <person name="Schvarcz C.R."/>
            <person name="Steward G.F."/>
        </authorList>
    </citation>
    <scope>NUCLEOTIDE SEQUENCE [LARGE SCALE GENOMIC DNA]</scope>
</reference>
<accession>A0A2P0VNZ0</accession>
<evidence type="ECO:0000313" key="2">
    <source>
        <dbReference type="Proteomes" id="UP000244773"/>
    </source>
</evidence>
<protein>
    <submittedName>
        <fullName evidence="1">Uncharacterized protein</fullName>
    </submittedName>
</protein>
<name>A0A2P0VNZ0_9VIRU</name>
<dbReference type="EMBL" id="KY322437">
    <property type="protein sequence ID" value="AUF82617.1"/>
    <property type="molecule type" value="Genomic_DNA"/>
</dbReference>
<proteinExistence type="predicted"/>
<keyword evidence="2" id="KW-1185">Reference proteome</keyword>
<sequence>MSSTLKNIVDNCIVIKYLIEANHDDEEMFWKSFEDYYPYTPDMKGEPGFRIFVATCMATKFSGVNDSSVYDILRSPVTKRRYGKDIAKKLLKAEMLTLSCMVKCKNKEKESIDGAKSRERDNKTVSTDEAYNSFDEMRISESKQVQHGNISRNIRFFKQKINKSRKINTRPVSVVS</sequence>